<evidence type="ECO:0000256" key="1">
    <source>
        <dbReference type="SAM" id="SignalP"/>
    </source>
</evidence>
<dbReference type="EMBL" id="KN847334">
    <property type="protein sequence ID" value="KIW44980.1"/>
    <property type="molecule type" value="Genomic_DNA"/>
</dbReference>
<dbReference type="OrthoDB" id="10411855at2759"/>
<feature type="signal peptide" evidence="1">
    <location>
        <begin position="1"/>
        <end position="23"/>
    </location>
</feature>
<feature type="chain" id="PRO_5002240610" evidence="1">
    <location>
        <begin position="24"/>
        <end position="103"/>
    </location>
</feature>
<dbReference type="VEuPathDB" id="FungiDB:PV06_03407"/>
<dbReference type="Proteomes" id="UP000053342">
    <property type="component" value="Unassembled WGS sequence"/>
</dbReference>
<keyword evidence="1" id="KW-0732">Signal</keyword>
<evidence type="ECO:0000313" key="2">
    <source>
        <dbReference type="EMBL" id="KIW44980.1"/>
    </source>
</evidence>
<keyword evidence="3" id="KW-1185">Reference proteome</keyword>
<protein>
    <submittedName>
        <fullName evidence="2">Uncharacterized protein</fullName>
    </submittedName>
</protein>
<gene>
    <name evidence="2" type="ORF">PV06_03407</name>
</gene>
<evidence type="ECO:0000313" key="3">
    <source>
        <dbReference type="Proteomes" id="UP000053342"/>
    </source>
</evidence>
<proteinExistence type="predicted"/>
<dbReference type="HOGENOM" id="CLU_2413282_0_0_1"/>
<sequence length="103" mass="11206">MTALLFFPTFVLLLLLLAASSTALPPPNHQFHITASTTTQQESLQPAWANDVNPASIHHNIHADQDLPVAEGDASIPVMDLPDQTENLPSAPTSLLPFLQEDW</sequence>
<dbReference type="AlphaFoldDB" id="A0A0D2DRF4"/>
<name>A0A0D2DRF4_9EURO</name>
<dbReference type="GeneID" id="27355481"/>
<organism evidence="2 3">
    <name type="scientific">Exophiala oligosperma</name>
    <dbReference type="NCBI Taxonomy" id="215243"/>
    <lineage>
        <taxon>Eukaryota</taxon>
        <taxon>Fungi</taxon>
        <taxon>Dikarya</taxon>
        <taxon>Ascomycota</taxon>
        <taxon>Pezizomycotina</taxon>
        <taxon>Eurotiomycetes</taxon>
        <taxon>Chaetothyriomycetidae</taxon>
        <taxon>Chaetothyriales</taxon>
        <taxon>Herpotrichiellaceae</taxon>
        <taxon>Exophiala</taxon>
    </lineage>
</organism>
<accession>A0A0D2DRF4</accession>
<dbReference type="RefSeq" id="XP_016265196.1">
    <property type="nucleotide sequence ID" value="XM_016404191.1"/>
</dbReference>
<reference evidence="2 3" key="1">
    <citation type="submission" date="2015-01" db="EMBL/GenBank/DDBJ databases">
        <title>The Genome Sequence of Exophiala oligosperma CBS72588.</title>
        <authorList>
            <consortium name="The Broad Institute Genomics Platform"/>
            <person name="Cuomo C."/>
            <person name="de Hoog S."/>
            <person name="Gorbushina A."/>
            <person name="Stielow B."/>
            <person name="Teixiera M."/>
            <person name="Abouelleil A."/>
            <person name="Chapman S.B."/>
            <person name="Priest M."/>
            <person name="Young S.K."/>
            <person name="Wortman J."/>
            <person name="Nusbaum C."/>
            <person name="Birren B."/>
        </authorList>
    </citation>
    <scope>NUCLEOTIDE SEQUENCE [LARGE SCALE GENOMIC DNA]</scope>
    <source>
        <strain evidence="2 3">CBS 72588</strain>
    </source>
</reference>